<evidence type="ECO:0000313" key="7">
    <source>
        <dbReference type="Proteomes" id="UP000664357"/>
    </source>
</evidence>
<dbReference type="PRINTS" id="PR00039">
    <property type="entry name" value="HTHLYSR"/>
</dbReference>
<dbReference type="Proteomes" id="UP000664357">
    <property type="component" value="Unassembled WGS sequence"/>
</dbReference>
<comment type="similarity">
    <text evidence="1">Belongs to the LysR transcriptional regulatory family.</text>
</comment>
<dbReference type="PANTHER" id="PTHR30419">
    <property type="entry name" value="HTH-TYPE TRANSCRIPTIONAL REGULATOR YBHD"/>
    <property type="match status" value="1"/>
</dbReference>
<dbReference type="SUPFAM" id="SSF53850">
    <property type="entry name" value="Periplasmic binding protein-like II"/>
    <property type="match status" value="1"/>
</dbReference>
<dbReference type="SUPFAM" id="SSF46785">
    <property type="entry name" value="Winged helix' DNA-binding domain"/>
    <property type="match status" value="1"/>
</dbReference>
<dbReference type="RefSeq" id="WP_207700866.1">
    <property type="nucleotide sequence ID" value="NZ_JAFREL020000001.1"/>
</dbReference>
<protein>
    <recommendedName>
        <fullName evidence="5">HTH lysR-type domain-containing protein</fullName>
    </recommendedName>
</protein>
<dbReference type="Pfam" id="PF03466">
    <property type="entry name" value="LysR_substrate"/>
    <property type="match status" value="1"/>
</dbReference>
<reference evidence="6 7" key="1">
    <citation type="submission" date="2024-02" db="EMBL/GenBank/DDBJ databases">
        <title>The Genome Sequence of Enterococcus sp. DIV0159.</title>
        <authorList>
            <person name="Earl A."/>
            <person name="Manson A."/>
            <person name="Gilmore M."/>
            <person name="Sanders J."/>
            <person name="Shea T."/>
            <person name="Howe W."/>
            <person name="Livny J."/>
            <person name="Cuomo C."/>
            <person name="Neafsey D."/>
            <person name="Birren B."/>
        </authorList>
    </citation>
    <scope>NUCLEOTIDE SEQUENCE [LARGE SCALE GENOMIC DNA]</scope>
    <source>
        <strain evidence="6 7">665A</strain>
    </source>
</reference>
<keyword evidence="7" id="KW-1185">Reference proteome</keyword>
<evidence type="ECO:0000259" key="5">
    <source>
        <dbReference type="PROSITE" id="PS50931"/>
    </source>
</evidence>
<feature type="domain" description="HTH lysR-type" evidence="5">
    <location>
        <begin position="1"/>
        <end position="58"/>
    </location>
</feature>
<dbReference type="Pfam" id="PF00126">
    <property type="entry name" value="HTH_1"/>
    <property type="match status" value="1"/>
</dbReference>
<evidence type="ECO:0000256" key="1">
    <source>
        <dbReference type="ARBA" id="ARBA00009437"/>
    </source>
</evidence>
<evidence type="ECO:0000256" key="2">
    <source>
        <dbReference type="ARBA" id="ARBA00023015"/>
    </source>
</evidence>
<comment type="caution">
    <text evidence="6">The sequence shown here is derived from an EMBL/GenBank/DDBJ whole genome shotgun (WGS) entry which is preliminary data.</text>
</comment>
<evidence type="ECO:0000256" key="4">
    <source>
        <dbReference type="ARBA" id="ARBA00023163"/>
    </source>
</evidence>
<evidence type="ECO:0000313" key="6">
    <source>
        <dbReference type="EMBL" id="MEO1768764.1"/>
    </source>
</evidence>
<dbReference type="InterPro" id="IPR000847">
    <property type="entry name" value="LysR_HTH_N"/>
</dbReference>
<organism evidence="6 7">
    <name type="scientific">Candidatus Enterococcus ferrettii</name>
    <dbReference type="NCBI Taxonomy" id="2815324"/>
    <lineage>
        <taxon>Bacteria</taxon>
        <taxon>Bacillati</taxon>
        <taxon>Bacillota</taxon>
        <taxon>Bacilli</taxon>
        <taxon>Lactobacillales</taxon>
        <taxon>Enterococcaceae</taxon>
        <taxon>Enterococcus</taxon>
    </lineage>
</organism>
<dbReference type="InterPro" id="IPR036390">
    <property type="entry name" value="WH_DNA-bd_sf"/>
</dbReference>
<dbReference type="PANTHER" id="PTHR30419:SF8">
    <property type="entry name" value="NITROGEN ASSIMILATION TRANSCRIPTIONAL ACTIVATOR-RELATED"/>
    <property type="match status" value="1"/>
</dbReference>
<accession>A0ABV0EJG8</accession>
<dbReference type="InterPro" id="IPR050950">
    <property type="entry name" value="HTH-type_LysR_regulators"/>
</dbReference>
<name>A0ABV0EJG8_9ENTE</name>
<gene>
    <name evidence="6" type="ORF">JZO67_000703</name>
</gene>
<keyword evidence="3" id="KW-0238">DNA-binding</keyword>
<dbReference type="Gene3D" id="3.40.190.290">
    <property type="match status" value="1"/>
</dbReference>
<dbReference type="InterPro" id="IPR036388">
    <property type="entry name" value="WH-like_DNA-bd_sf"/>
</dbReference>
<evidence type="ECO:0000256" key="3">
    <source>
        <dbReference type="ARBA" id="ARBA00023125"/>
    </source>
</evidence>
<dbReference type="PROSITE" id="PS50931">
    <property type="entry name" value="HTH_LYSR"/>
    <property type="match status" value="1"/>
</dbReference>
<dbReference type="Gene3D" id="1.10.10.10">
    <property type="entry name" value="Winged helix-like DNA-binding domain superfamily/Winged helix DNA-binding domain"/>
    <property type="match status" value="1"/>
</dbReference>
<dbReference type="InterPro" id="IPR005119">
    <property type="entry name" value="LysR_subst-bd"/>
</dbReference>
<dbReference type="EMBL" id="JAFREL020000001">
    <property type="protein sequence ID" value="MEO1768764.1"/>
    <property type="molecule type" value="Genomic_DNA"/>
</dbReference>
<sequence length="302" mass="34537">MNIQQLHYFLHLAETQNMQQTAEDLFISQPALSKSINNLEKELEVQLFDRIGRRVQLNKYGALFQKRAYRSLNELEVGKEEIYALTNALSGRIDLGFVYSLGPIFITNLLAEYSKISPVKIRGNQNNTVNLLSQLQDGKYDVVFFAGNDSFPDMEQFPDVEITPFHTQPVIFVVGMDHPLSSNQSYAIEDLMAYDFITFQKPSTLRPLINTYFASKNLTPKMTYEVLDDLTLLSFASKNLGIGIFPKSSILNNFGIKEISINEPFLFQTIYLAQNPSRYKSPAVERFLEYVNLEKLTLLKDV</sequence>
<keyword evidence="4" id="KW-0804">Transcription</keyword>
<keyword evidence="2" id="KW-0805">Transcription regulation</keyword>
<proteinExistence type="inferred from homology"/>